<dbReference type="Proteomes" id="UP000297245">
    <property type="component" value="Unassembled WGS sequence"/>
</dbReference>
<dbReference type="AlphaFoldDB" id="A0A4V6T5G1"/>
<dbReference type="EMBL" id="ML179164">
    <property type="protein sequence ID" value="THU97005.1"/>
    <property type="molecule type" value="Genomic_DNA"/>
</dbReference>
<proteinExistence type="predicted"/>
<feature type="domain" description="Tc1-like transposase DDE" evidence="1">
    <location>
        <begin position="16"/>
        <end position="84"/>
    </location>
</feature>
<organism evidence="2 3">
    <name type="scientific">Dendrothele bispora (strain CBS 962.96)</name>
    <dbReference type="NCBI Taxonomy" id="1314807"/>
    <lineage>
        <taxon>Eukaryota</taxon>
        <taxon>Fungi</taxon>
        <taxon>Dikarya</taxon>
        <taxon>Basidiomycota</taxon>
        <taxon>Agaricomycotina</taxon>
        <taxon>Agaricomycetes</taxon>
        <taxon>Agaricomycetidae</taxon>
        <taxon>Agaricales</taxon>
        <taxon>Agaricales incertae sedis</taxon>
        <taxon>Dendrothele</taxon>
    </lineage>
</organism>
<accession>A0A4V6T5G1</accession>
<dbReference type="GO" id="GO:0003676">
    <property type="term" value="F:nucleic acid binding"/>
    <property type="evidence" value="ECO:0007669"/>
    <property type="project" value="InterPro"/>
</dbReference>
<dbReference type="OrthoDB" id="2142724at2759"/>
<evidence type="ECO:0000313" key="3">
    <source>
        <dbReference type="Proteomes" id="UP000297245"/>
    </source>
</evidence>
<evidence type="ECO:0000259" key="1">
    <source>
        <dbReference type="Pfam" id="PF13358"/>
    </source>
</evidence>
<dbReference type="Pfam" id="PF13358">
    <property type="entry name" value="DDE_3"/>
    <property type="match status" value="1"/>
</dbReference>
<dbReference type="Gene3D" id="3.30.420.10">
    <property type="entry name" value="Ribonuclease H-like superfamily/Ribonuclease H"/>
    <property type="match status" value="1"/>
</dbReference>
<protein>
    <recommendedName>
        <fullName evidence="1">Tc1-like transposase DDE domain-containing protein</fullName>
    </recommendedName>
</protein>
<dbReference type="InterPro" id="IPR038717">
    <property type="entry name" value="Tc1-like_DDE_dom"/>
</dbReference>
<dbReference type="InterPro" id="IPR036397">
    <property type="entry name" value="RNaseH_sf"/>
</dbReference>
<gene>
    <name evidence="2" type="ORF">K435DRAFT_663402</name>
</gene>
<name>A0A4V6T5G1_DENBC</name>
<evidence type="ECO:0000313" key="2">
    <source>
        <dbReference type="EMBL" id="THU97005.1"/>
    </source>
</evidence>
<reference evidence="2 3" key="1">
    <citation type="journal article" date="2019" name="Nat. Ecol. Evol.">
        <title>Megaphylogeny resolves global patterns of mushroom evolution.</title>
        <authorList>
            <person name="Varga T."/>
            <person name="Krizsan K."/>
            <person name="Foldi C."/>
            <person name="Dima B."/>
            <person name="Sanchez-Garcia M."/>
            <person name="Sanchez-Ramirez S."/>
            <person name="Szollosi G.J."/>
            <person name="Szarkandi J.G."/>
            <person name="Papp V."/>
            <person name="Albert L."/>
            <person name="Andreopoulos W."/>
            <person name="Angelini C."/>
            <person name="Antonin V."/>
            <person name="Barry K.W."/>
            <person name="Bougher N.L."/>
            <person name="Buchanan P."/>
            <person name="Buyck B."/>
            <person name="Bense V."/>
            <person name="Catcheside P."/>
            <person name="Chovatia M."/>
            <person name="Cooper J."/>
            <person name="Damon W."/>
            <person name="Desjardin D."/>
            <person name="Finy P."/>
            <person name="Geml J."/>
            <person name="Haridas S."/>
            <person name="Hughes K."/>
            <person name="Justo A."/>
            <person name="Karasinski D."/>
            <person name="Kautmanova I."/>
            <person name="Kiss B."/>
            <person name="Kocsube S."/>
            <person name="Kotiranta H."/>
            <person name="LaButti K.M."/>
            <person name="Lechner B.E."/>
            <person name="Liimatainen K."/>
            <person name="Lipzen A."/>
            <person name="Lukacs Z."/>
            <person name="Mihaltcheva S."/>
            <person name="Morgado L.N."/>
            <person name="Niskanen T."/>
            <person name="Noordeloos M.E."/>
            <person name="Ohm R.A."/>
            <person name="Ortiz-Santana B."/>
            <person name="Ovrebo C."/>
            <person name="Racz N."/>
            <person name="Riley R."/>
            <person name="Savchenko A."/>
            <person name="Shiryaev A."/>
            <person name="Soop K."/>
            <person name="Spirin V."/>
            <person name="Szebenyi C."/>
            <person name="Tomsovsky M."/>
            <person name="Tulloss R.E."/>
            <person name="Uehling J."/>
            <person name="Grigoriev I.V."/>
            <person name="Vagvolgyi C."/>
            <person name="Papp T."/>
            <person name="Martin F.M."/>
            <person name="Miettinen O."/>
            <person name="Hibbett D.S."/>
            <person name="Nagy L.G."/>
        </authorList>
    </citation>
    <scope>NUCLEOTIDE SEQUENCE [LARGE SCALE GENOMIC DNA]</scope>
    <source>
        <strain evidence="2 3">CBS 962.96</strain>
    </source>
</reference>
<keyword evidence="3" id="KW-1185">Reference proteome</keyword>
<sequence length="85" mass="9620">MSITLHASRAFDLLSSRYSMLPALSLDGILHLEVKKKSYTSESFNAFIDTLLDNMNPFPQNNSVLIMDNASIRKSAELREMIEAR</sequence>